<dbReference type="GO" id="GO:0003697">
    <property type="term" value="F:single-stranded DNA binding"/>
    <property type="evidence" value="ECO:0007669"/>
    <property type="project" value="InterPro"/>
</dbReference>
<dbReference type="ExpressionAtlas" id="A0A1D6LKY1">
    <property type="expression patterns" value="baseline and differential"/>
</dbReference>
<dbReference type="EMBL" id="CM000782">
    <property type="protein sequence ID" value="AQK80366.1"/>
    <property type="molecule type" value="Genomic_DNA"/>
</dbReference>
<dbReference type="InterPro" id="IPR013742">
    <property type="entry name" value="Whirly"/>
</dbReference>
<keyword evidence="2" id="KW-0809">Transit peptide</keyword>
<comment type="similarity">
    <text evidence="1">Belongs to the Whirly family.</text>
</comment>
<sequence>MNFFDVIQCYAMQVFSLSVWEIGTLLTLGPTDSCEFFHDPFKGRSLGTVHQENIYHIISSFDINSEEGKVRKVLKIEPTPDGNGRFFNLSVQNRLINVDESIYIPITKGEFAVIVSTFNYIIPHLMGWSTFVSSIKPEESRPYSRPQSTSEYEWRR</sequence>
<reference evidence="3" key="1">
    <citation type="submission" date="2015-12" db="EMBL/GenBank/DDBJ databases">
        <title>Update maize B73 reference genome by single molecule sequencing technologies.</title>
        <authorList>
            <consortium name="Maize Genome Sequencing Project"/>
            <person name="Ware D."/>
        </authorList>
    </citation>
    <scope>NUCLEOTIDE SEQUENCE</scope>
    <source>
        <tissue evidence="3">Seedling</tissue>
    </source>
</reference>
<dbReference type="GO" id="GO:0006952">
    <property type="term" value="P:defense response"/>
    <property type="evidence" value="ECO:0007669"/>
    <property type="project" value="InterPro"/>
</dbReference>
<protein>
    <submittedName>
        <fullName evidence="3">Whirly1</fullName>
    </submittedName>
</protein>
<accession>A0A1D6LKY1</accession>
<dbReference type="SMR" id="A0A1D6LKY1"/>
<gene>
    <name evidence="3" type="ORF">ZEAMMB73_Zm00001d036148</name>
</gene>
<dbReference type="Pfam" id="PF08536">
    <property type="entry name" value="Whirly"/>
    <property type="match status" value="2"/>
</dbReference>
<dbReference type="GO" id="GO:0006355">
    <property type="term" value="P:regulation of DNA-templated transcription"/>
    <property type="evidence" value="ECO:0007669"/>
    <property type="project" value="InterPro"/>
</dbReference>
<dbReference type="AlphaFoldDB" id="A0A1D6LKY1"/>
<organism evidence="3">
    <name type="scientific">Zea mays</name>
    <name type="common">Maize</name>
    <dbReference type="NCBI Taxonomy" id="4577"/>
    <lineage>
        <taxon>Eukaryota</taxon>
        <taxon>Viridiplantae</taxon>
        <taxon>Streptophyta</taxon>
        <taxon>Embryophyta</taxon>
        <taxon>Tracheophyta</taxon>
        <taxon>Spermatophyta</taxon>
        <taxon>Magnoliopsida</taxon>
        <taxon>Liliopsida</taxon>
        <taxon>Poales</taxon>
        <taxon>Poaceae</taxon>
        <taxon>PACMAD clade</taxon>
        <taxon>Panicoideae</taxon>
        <taxon>Andropogonodae</taxon>
        <taxon>Andropogoneae</taxon>
        <taxon>Tripsacinae</taxon>
        <taxon>Zea</taxon>
    </lineage>
</organism>
<name>A0A1D6LKY1_MAIZE</name>
<dbReference type="PANTHER" id="PTHR31745:SF2">
    <property type="entry name" value="SINGLE-STRANDED DNA-BINDING PROTEIN WHY1, CHLOROPLASTIC"/>
    <property type="match status" value="1"/>
</dbReference>
<evidence type="ECO:0000256" key="2">
    <source>
        <dbReference type="ARBA" id="ARBA00022946"/>
    </source>
</evidence>
<dbReference type="InterPro" id="IPR009044">
    <property type="entry name" value="ssDNA-bd_transcriptional_reg"/>
</dbReference>
<proteinExistence type="inferred from homology"/>
<evidence type="ECO:0000313" key="3">
    <source>
        <dbReference type="EMBL" id="AQK80366.1"/>
    </source>
</evidence>
<dbReference type="SUPFAM" id="SSF54447">
    <property type="entry name" value="ssDNA-binding transcriptional regulator domain"/>
    <property type="match status" value="1"/>
</dbReference>
<evidence type="ECO:0000256" key="1">
    <source>
        <dbReference type="ARBA" id="ARBA00006061"/>
    </source>
</evidence>
<dbReference type="PANTHER" id="PTHR31745">
    <property type="entry name" value="SINGLE-STRANDED DNA-BINDING PROTEIN WHY2, MITOCHONDRIAL"/>
    <property type="match status" value="1"/>
</dbReference>
<dbReference type="Gene3D" id="2.30.31.10">
    <property type="entry name" value="Transcriptional Coactivator Pc4, Chain A"/>
    <property type="match status" value="1"/>
</dbReference>